<keyword evidence="2" id="KW-1185">Reference proteome</keyword>
<dbReference type="RefSeq" id="WP_210223782.1">
    <property type="nucleotide sequence ID" value="NZ_CP072801.1"/>
</dbReference>
<evidence type="ECO:0000313" key="1">
    <source>
        <dbReference type="EMBL" id="QTR47516.1"/>
    </source>
</evidence>
<dbReference type="InterPro" id="IPR029058">
    <property type="entry name" value="AB_hydrolase_fold"/>
</dbReference>
<dbReference type="EMBL" id="CP072801">
    <property type="protein sequence ID" value="QTR47516.1"/>
    <property type="molecule type" value="Genomic_DNA"/>
</dbReference>
<reference evidence="1 2" key="1">
    <citation type="submission" date="2021-04" db="EMBL/GenBank/DDBJ databases">
        <title>Genomics, taxonomy and metabolism of representatives of sulfur bacteria of the genus Thiothrix: Thiothrix fructosivorans QT, Thiothrix unzii A1T and three new species, Thiothrix subterranea sp. nov., Thiothrix litoralis sp. nov. and 'Candidatus Thiothrix anitrata' sp. nov.</title>
        <authorList>
            <person name="Ravin N.V."/>
            <person name="Smolyakov D."/>
            <person name="Rudenko T.S."/>
            <person name="Mardanov A.V."/>
            <person name="Beletsky A.V."/>
            <person name="Markov N.D."/>
            <person name="Fomenkov A.I."/>
            <person name="Roberts R.J."/>
            <person name="Karnachuk O.V."/>
            <person name="Novikov A."/>
            <person name="Grabovich M.Y."/>
        </authorList>
    </citation>
    <scope>NUCLEOTIDE SEQUENCE [LARGE SCALE GENOMIC DNA]</scope>
    <source>
        <strain evidence="1 2">AS</strain>
    </source>
</reference>
<dbReference type="Gene3D" id="3.40.50.1820">
    <property type="entry name" value="alpha/beta hydrolase"/>
    <property type="match status" value="1"/>
</dbReference>
<evidence type="ECO:0008006" key="3">
    <source>
        <dbReference type="Google" id="ProtNLM"/>
    </source>
</evidence>
<name>A0ABX7WUN6_9GAMM</name>
<gene>
    <name evidence="1" type="ORF">J9253_06160</name>
</gene>
<accession>A0ABX7WUN6</accession>
<proteinExistence type="predicted"/>
<dbReference type="PANTHER" id="PTHR35602">
    <property type="entry name" value="ESTERASE YQIA-RELATED"/>
    <property type="match status" value="1"/>
</dbReference>
<protein>
    <recommendedName>
        <fullName evidence="3">Esterase</fullName>
    </recommendedName>
</protein>
<dbReference type="PANTHER" id="PTHR35602:SF3">
    <property type="entry name" value="ESTERASE YQIA"/>
    <property type="match status" value="1"/>
</dbReference>
<dbReference type="Pfam" id="PF05728">
    <property type="entry name" value="UPF0227"/>
    <property type="match status" value="1"/>
</dbReference>
<sequence length="186" mass="21192">MFLYIHGFNSSSQAGKAQELKRWLEARHRGHEWIAPDLPDRPAQAIALLSELIERAETPPKLIGSSLGGFYATHLVAQYKLKAALINPAVHPGLLLRPVVGTVQKNWHEESQTYTFTQDHLDELIALDQLSPQHPQNMLLMLENGDKTLDWRDATGYYRDAHQLVFQGGNHGFTRFRDVIDLIDRF</sequence>
<dbReference type="Proteomes" id="UP000672039">
    <property type="component" value="Chromosome"/>
</dbReference>
<dbReference type="SUPFAM" id="SSF53474">
    <property type="entry name" value="alpha/beta-Hydrolases"/>
    <property type="match status" value="1"/>
</dbReference>
<dbReference type="InterPro" id="IPR008886">
    <property type="entry name" value="UPF0227/Esterase_YqiA"/>
</dbReference>
<organism evidence="1 2">
    <name type="scientific">Thiothrix litoralis</name>
    <dbReference type="NCBI Taxonomy" id="2891210"/>
    <lineage>
        <taxon>Bacteria</taxon>
        <taxon>Pseudomonadati</taxon>
        <taxon>Pseudomonadota</taxon>
        <taxon>Gammaproteobacteria</taxon>
        <taxon>Thiotrichales</taxon>
        <taxon>Thiotrichaceae</taxon>
        <taxon>Thiothrix</taxon>
    </lineage>
</organism>
<evidence type="ECO:0000313" key="2">
    <source>
        <dbReference type="Proteomes" id="UP000672039"/>
    </source>
</evidence>